<dbReference type="Proteomes" id="UP001642483">
    <property type="component" value="Unassembled WGS sequence"/>
</dbReference>
<comment type="catalytic activity">
    <reaction evidence="5">
        <text>guanosine(9) in tRNA + S-adenosyl-L-methionine = N(1)-methylguanosine(9) in tRNA + S-adenosyl-L-homocysteine + H(+)</text>
        <dbReference type="Rhea" id="RHEA:43156"/>
        <dbReference type="Rhea" id="RHEA-COMP:10367"/>
        <dbReference type="Rhea" id="RHEA-COMP:10368"/>
        <dbReference type="ChEBI" id="CHEBI:15378"/>
        <dbReference type="ChEBI" id="CHEBI:57856"/>
        <dbReference type="ChEBI" id="CHEBI:59789"/>
        <dbReference type="ChEBI" id="CHEBI:73542"/>
        <dbReference type="ChEBI" id="CHEBI:74269"/>
        <dbReference type="EC" id="2.1.1.221"/>
    </reaction>
</comment>
<keyword evidence="9" id="KW-1185">Reference proteome</keyword>
<name>A0ABP0GS90_CLALP</name>
<evidence type="ECO:0000256" key="5">
    <source>
        <dbReference type="ARBA" id="ARBA00048434"/>
    </source>
</evidence>
<dbReference type="InterPro" id="IPR007356">
    <property type="entry name" value="tRNA_m1G_MeTrfase_euk"/>
</dbReference>
<feature type="region of interest" description="Disordered" evidence="6">
    <location>
        <begin position="267"/>
        <end position="303"/>
    </location>
</feature>
<gene>
    <name evidence="8" type="ORF">CVLEPA_LOCUS27120</name>
</gene>
<keyword evidence="4" id="KW-0949">S-adenosyl-L-methionine</keyword>
<comment type="caution">
    <text evidence="8">The sequence shown here is derived from an EMBL/GenBank/DDBJ whole genome shotgun (WGS) entry which is preliminary data.</text>
</comment>
<evidence type="ECO:0000256" key="1">
    <source>
        <dbReference type="ARBA" id="ARBA00012797"/>
    </source>
</evidence>
<proteinExistence type="predicted"/>
<dbReference type="EC" id="2.1.1.221" evidence="1"/>
<evidence type="ECO:0000256" key="3">
    <source>
        <dbReference type="ARBA" id="ARBA00022679"/>
    </source>
</evidence>
<feature type="compositionally biased region" description="Basic and acidic residues" evidence="6">
    <location>
        <begin position="275"/>
        <end position="303"/>
    </location>
</feature>
<dbReference type="EMBL" id="CAWYQH010000141">
    <property type="protein sequence ID" value="CAK8693826.1"/>
    <property type="molecule type" value="Genomic_DNA"/>
</dbReference>
<keyword evidence="3" id="KW-0808">Transferase</keyword>
<protein>
    <recommendedName>
        <fullName evidence="1">tRNA (guanine(9)-N(1))-methyltransferase</fullName>
        <ecNumber evidence="1">2.1.1.221</ecNumber>
    </recommendedName>
</protein>
<dbReference type="Gene3D" id="3.40.1280.30">
    <property type="match status" value="1"/>
</dbReference>
<dbReference type="PANTHER" id="PTHR13563">
    <property type="entry name" value="TRNA (GUANINE-9-) METHYLTRANSFERASE"/>
    <property type="match status" value="1"/>
</dbReference>
<evidence type="ECO:0000313" key="8">
    <source>
        <dbReference type="EMBL" id="CAK8693826.1"/>
    </source>
</evidence>
<dbReference type="PROSITE" id="PS51675">
    <property type="entry name" value="SAM_MT_TRM10"/>
    <property type="match status" value="1"/>
</dbReference>
<accession>A0ABP0GS90</accession>
<dbReference type="InterPro" id="IPR028564">
    <property type="entry name" value="MT_TRM10-typ"/>
</dbReference>
<evidence type="ECO:0000256" key="4">
    <source>
        <dbReference type="ARBA" id="ARBA00022691"/>
    </source>
</evidence>
<reference evidence="8 9" key="1">
    <citation type="submission" date="2024-02" db="EMBL/GenBank/DDBJ databases">
        <authorList>
            <person name="Daric V."/>
            <person name="Darras S."/>
        </authorList>
    </citation>
    <scope>NUCLEOTIDE SEQUENCE [LARGE SCALE GENOMIC DNA]</scope>
</reference>
<dbReference type="PANTHER" id="PTHR13563:SF13">
    <property type="entry name" value="TRNA METHYLTRANSFERASE 10 HOMOLOG A"/>
    <property type="match status" value="1"/>
</dbReference>
<dbReference type="InterPro" id="IPR038459">
    <property type="entry name" value="MT_TRM10-typ_sf"/>
</dbReference>
<evidence type="ECO:0000256" key="2">
    <source>
        <dbReference type="ARBA" id="ARBA00022603"/>
    </source>
</evidence>
<evidence type="ECO:0000259" key="7">
    <source>
        <dbReference type="PROSITE" id="PS51675"/>
    </source>
</evidence>
<keyword evidence="2" id="KW-0489">Methyltransferase</keyword>
<organism evidence="8 9">
    <name type="scientific">Clavelina lepadiformis</name>
    <name type="common">Light-bulb sea squirt</name>
    <name type="synonym">Ascidia lepadiformis</name>
    <dbReference type="NCBI Taxonomy" id="159417"/>
    <lineage>
        <taxon>Eukaryota</taxon>
        <taxon>Metazoa</taxon>
        <taxon>Chordata</taxon>
        <taxon>Tunicata</taxon>
        <taxon>Ascidiacea</taxon>
        <taxon>Aplousobranchia</taxon>
        <taxon>Clavelinidae</taxon>
        <taxon>Clavelina</taxon>
    </lineage>
</organism>
<evidence type="ECO:0000313" key="9">
    <source>
        <dbReference type="Proteomes" id="UP001642483"/>
    </source>
</evidence>
<evidence type="ECO:0000256" key="6">
    <source>
        <dbReference type="SAM" id="MobiDB-lite"/>
    </source>
</evidence>
<sequence length="303" mass="35561">MNEEQNGVYQHNYKEMNLEDLKKLLESCEISKNQKKKILKQIKWIESADSRRELRKKRKQRYKEMTKQSIKDGTYSKRQKLEKITTRDNFDELHHIAIDLSFDKLMTNKDLRKLGKQLGWCYKENRRSQHPVQFHICGLQDRMRSHLDPSFTNWDVHFDGNVFESFPKEKLTYLTAESGNVLEELKHGMVYVIGGLVDHNHKKGVCHNLAEENKISTARLPLAENVDLQGRKVLTVNHVFEIILAFCECRNWRDAVLKILPPKKLSSNDVTSKTNENHCDEVQKSSEHVDEDFSNKLLTKDLP</sequence>
<feature type="domain" description="SAM-dependent MTase TRM10-type" evidence="7">
    <location>
        <begin position="76"/>
        <end position="267"/>
    </location>
</feature>